<keyword evidence="3" id="KW-0539">Nucleus</keyword>
<proteinExistence type="inferred from homology"/>
<evidence type="ECO:0000256" key="2">
    <source>
        <dbReference type="ARBA" id="ARBA00011022"/>
    </source>
</evidence>
<name>A0A0H5RBZ7_9EUKA</name>
<feature type="region of interest" description="Disordered" evidence="4">
    <location>
        <begin position="13"/>
        <end position="52"/>
    </location>
</feature>
<protein>
    <submittedName>
        <fullName evidence="5">Uncharacterized protein</fullName>
    </submittedName>
</protein>
<evidence type="ECO:0000256" key="1">
    <source>
        <dbReference type="ARBA" id="ARBA00004604"/>
    </source>
</evidence>
<sequence length="149" mass="16705">RVGLQHGQFRISPNNMGRHVSKAPQSKPAKTIGSVKTMSKRVAKKTQRNSKREQLISKIKAVHAPKRSVLSSFSSLSESLNESLHECKSGEKVQGLRIGKKGIRNTIRKRIVNAETAILKNVLQHPTFKANPLQAIRQHLERRNTQESS</sequence>
<dbReference type="EMBL" id="HACM01011111">
    <property type="protein sequence ID" value="CRZ11553.1"/>
    <property type="molecule type" value="Transcribed_RNA"/>
</dbReference>
<feature type="non-terminal residue" evidence="5">
    <location>
        <position position="1"/>
    </location>
</feature>
<dbReference type="PANTHER" id="PTHR31109:SF2">
    <property type="entry name" value="RIBOSOME BIOGENESIS PROTEIN SLX9 HOMOLOG"/>
    <property type="match status" value="1"/>
</dbReference>
<feature type="compositionally biased region" description="Basic residues" evidence="4">
    <location>
        <begin position="38"/>
        <end position="49"/>
    </location>
</feature>
<reference evidence="5" key="1">
    <citation type="submission" date="2015-04" db="EMBL/GenBank/DDBJ databases">
        <title>The genome sequence of the plant pathogenic Rhizarian Plasmodiophora brassicae reveals insights in its biotrophic life cycle and the origin of chitin synthesis.</title>
        <authorList>
            <person name="Schwelm A."/>
            <person name="Fogelqvist J."/>
            <person name="Knaust A."/>
            <person name="Julke S."/>
            <person name="Lilja T."/>
            <person name="Dhandapani V."/>
            <person name="Bonilla-Rosso G."/>
            <person name="Karlsson M."/>
            <person name="Shevchenko A."/>
            <person name="Choi S.R."/>
            <person name="Kim H.G."/>
            <person name="Park J.Y."/>
            <person name="Lim Y.P."/>
            <person name="Ludwig-Muller J."/>
            <person name="Dixelius C."/>
        </authorList>
    </citation>
    <scope>NUCLEOTIDE SEQUENCE</scope>
    <source>
        <tissue evidence="5">Potato root galls</tissue>
    </source>
</reference>
<comment type="similarity">
    <text evidence="2">Belongs to the SLX9 family.</text>
</comment>
<evidence type="ECO:0000256" key="3">
    <source>
        <dbReference type="ARBA" id="ARBA00023242"/>
    </source>
</evidence>
<evidence type="ECO:0000313" key="5">
    <source>
        <dbReference type="EMBL" id="CRZ11553.1"/>
    </source>
</evidence>
<comment type="subcellular location">
    <subcellularLocation>
        <location evidence="1">Nucleus</location>
        <location evidence="1">Nucleolus</location>
    </subcellularLocation>
</comment>
<organism evidence="5">
    <name type="scientific">Spongospora subterranea</name>
    <dbReference type="NCBI Taxonomy" id="70186"/>
    <lineage>
        <taxon>Eukaryota</taxon>
        <taxon>Sar</taxon>
        <taxon>Rhizaria</taxon>
        <taxon>Endomyxa</taxon>
        <taxon>Phytomyxea</taxon>
        <taxon>Plasmodiophorida</taxon>
        <taxon>Plasmodiophoridae</taxon>
        <taxon>Spongospora</taxon>
    </lineage>
</organism>
<dbReference type="PANTHER" id="PTHR31109">
    <property type="entry name" value="PROTEIN FAM207A"/>
    <property type="match status" value="1"/>
</dbReference>
<dbReference type="GO" id="GO:0005730">
    <property type="term" value="C:nucleolus"/>
    <property type="evidence" value="ECO:0007669"/>
    <property type="project" value="UniProtKB-SubCell"/>
</dbReference>
<evidence type="ECO:0000256" key="4">
    <source>
        <dbReference type="SAM" id="MobiDB-lite"/>
    </source>
</evidence>
<dbReference type="Pfam" id="PF15341">
    <property type="entry name" value="SLX9"/>
    <property type="match status" value="1"/>
</dbReference>
<dbReference type="InterPro" id="IPR028160">
    <property type="entry name" value="Slx9-like"/>
</dbReference>
<dbReference type="GO" id="GO:0030688">
    <property type="term" value="C:preribosome, small subunit precursor"/>
    <property type="evidence" value="ECO:0007669"/>
    <property type="project" value="InterPro"/>
</dbReference>
<dbReference type="AlphaFoldDB" id="A0A0H5RBZ7"/>
<accession>A0A0H5RBZ7</accession>
<dbReference type="GO" id="GO:0000462">
    <property type="term" value="P:maturation of SSU-rRNA from tricistronic rRNA transcript (SSU-rRNA, 5.8S rRNA, LSU-rRNA)"/>
    <property type="evidence" value="ECO:0007669"/>
    <property type="project" value="InterPro"/>
</dbReference>
<dbReference type="GO" id="GO:0030686">
    <property type="term" value="C:90S preribosome"/>
    <property type="evidence" value="ECO:0007669"/>
    <property type="project" value="InterPro"/>
</dbReference>